<evidence type="ECO:0000256" key="4">
    <source>
        <dbReference type="ARBA" id="ARBA00016218"/>
    </source>
</evidence>
<evidence type="ECO:0000256" key="10">
    <source>
        <dbReference type="ARBA" id="ARBA00029409"/>
    </source>
</evidence>
<dbReference type="SUPFAM" id="SSF55083">
    <property type="entry name" value="6-hydroxymethyl-7,8-dihydropterin pyrophosphokinase, HPPK"/>
    <property type="match status" value="1"/>
</dbReference>
<dbReference type="PANTHER" id="PTHR43071">
    <property type="entry name" value="2-AMINO-4-HYDROXY-6-HYDROXYMETHYLDIHYDROPTERIDINE PYROPHOSPHOKINASE"/>
    <property type="match status" value="1"/>
</dbReference>
<dbReference type="CDD" id="cd00483">
    <property type="entry name" value="HPPK"/>
    <property type="match status" value="1"/>
</dbReference>
<keyword evidence="9" id="KW-0289">Folate biosynthesis</keyword>
<dbReference type="GO" id="GO:0046656">
    <property type="term" value="P:folic acid biosynthetic process"/>
    <property type="evidence" value="ECO:0007669"/>
    <property type="project" value="UniProtKB-KW"/>
</dbReference>
<proteinExistence type="inferred from homology"/>
<evidence type="ECO:0000256" key="3">
    <source>
        <dbReference type="ARBA" id="ARBA00013253"/>
    </source>
</evidence>
<evidence type="ECO:0000313" key="14">
    <source>
        <dbReference type="EMBL" id="NAW51956.1"/>
    </source>
</evidence>
<evidence type="ECO:0000256" key="6">
    <source>
        <dbReference type="ARBA" id="ARBA00022741"/>
    </source>
</evidence>
<dbReference type="UniPathway" id="UPA00077">
    <property type="reaction ID" value="UER00155"/>
</dbReference>
<comment type="caution">
    <text evidence="14">The sequence shown here is derived from an EMBL/GenBank/DDBJ whole genome shotgun (WGS) entry which is preliminary data.</text>
</comment>
<dbReference type="EMBL" id="JAAABJ010000637">
    <property type="protein sequence ID" value="NAW51956.1"/>
    <property type="molecule type" value="Genomic_DNA"/>
</dbReference>
<name>A0A845PYR2_9FLAO</name>
<organism evidence="14 15">
    <name type="scientific">Elizabethkingia argenteiflava</name>
    <dbReference type="NCBI Taxonomy" id="2681556"/>
    <lineage>
        <taxon>Bacteria</taxon>
        <taxon>Pseudomonadati</taxon>
        <taxon>Bacteroidota</taxon>
        <taxon>Flavobacteriia</taxon>
        <taxon>Flavobacteriales</taxon>
        <taxon>Weeksellaceae</taxon>
        <taxon>Elizabethkingia</taxon>
    </lineage>
</organism>
<keyword evidence="5 14" id="KW-0808">Transferase</keyword>
<keyword evidence="15" id="KW-1185">Reference proteome</keyword>
<evidence type="ECO:0000256" key="8">
    <source>
        <dbReference type="ARBA" id="ARBA00022840"/>
    </source>
</evidence>
<evidence type="ECO:0000256" key="5">
    <source>
        <dbReference type="ARBA" id="ARBA00022679"/>
    </source>
</evidence>
<evidence type="ECO:0000256" key="7">
    <source>
        <dbReference type="ARBA" id="ARBA00022777"/>
    </source>
</evidence>
<evidence type="ECO:0000256" key="12">
    <source>
        <dbReference type="ARBA" id="ARBA00033413"/>
    </source>
</evidence>
<keyword evidence="7 14" id="KW-0418">Kinase</keyword>
<dbReference type="InterPro" id="IPR035907">
    <property type="entry name" value="Hppk_sf"/>
</dbReference>
<keyword evidence="8" id="KW-0067">ATP-binding</keyword>
<keyword evidence="6" id="KW-0547">Nucleotide-binding</keyword>
<evidence type="ECO:0000256" key="11">
    <source>
        <dbReference type="ARBA" id="ARBA00029766"/>
    </source>
</evidence>
<dbReference type="Gene3D" id="3.30.70.560">
    <property type="entry name" value="7,8-Dihydro-6-hydroxymethylpterin-pyrophosphokinase HPPK"/>
    <property type="match status" value="1"/>
</dbReference>
<comment type="function">
    <text evidence="10">Catalyzes the transfer of pyrophosphate from adenosine triphosphate (ATP) to 6-hydroxymethyl-7,8-dihydropterin, an enzymatic step in folate biosynthesis pathway.</text>
</comment>
<dbReference type="Proteomes" id="UP000553459">
    <property type="component" value="Unassembled WGS sequence"/>
</dbReference>
<accession>A0A845PYR2</accession>
<comment type="pathway">
    <text evidence="1">Cofactor biosynthesis; tetrahydrofolate biosynthesis; 2-amino-4-hydroxy-6-hydroxymethyl-7,8-dihydropteridine diphosphate from 7,8-dihydroneopterin triphosphate: step 4/4.</text>
</comment>
<dbReference type="GO" id="GO:0016301">
    <property type="term" value="F:kinase activity"/>
    <property type="evidence" value="ECO:0007669"/>
    <property type="project" value="UniProtKB-KW"/>
</dbReference>
<dbReference type="Pfam" id="PF01288">
    <property type="entry name" value="HPPK"/>
    <property type="match status" value="1"/>
</dbReference>
<reference evidence="14 15" key="1">
    <citation type="submission" date="2019-11" db="EMBL/GenBank/DDBJ databases">
        <title>Characterization of Elizabethkingia argenteiflava sp. nov., isolated from inner surface of Soybean Pods.</title>
        <authorList>
            <person name="Mo S."/>
        </authorList>
    </citation>
    <scope>NUCLEOTIDE SEQUENCE [LARGE SCALE GENOMIC DNA]</scope>
    <source>
        <strain evidence="14 15">YB22</strain>
    </source>
</reference>
<evidence type="ECO:0000256" key="2">
    <source>
        <dbReference type="ARBA" id="ARBA00005810"/>
    </source>
</evidence>
<evidence type="ECO:0000259" key="13">
    <source>
        <dbReference type="Pfam" id="PF01288"/>
    </source>
</evidence>
<evidence type="ECO:0000256" key="1">
    <source>
        <dbReference type="ARBA" id="ARBA00005051"/>
    </source>
</evidence>
<dbReference type="AlphaFoldDB" id="A0A845PYR2"/>
<dbReference type="GO" id="GO:0046654">
    <property type="term" value="P:tetrahydrofolate biosynthetic process"/>
    <property type="evidence" value="ECO:0007669"/>
    <property type="project" value="UniProtKB-UniPathway"/>
</dbReference>
<feature type="domain" description="7,8-dihydro-6-hydroxymethylpterin-pyrophosphokinase" evidence="13">
    <location>
        <begin position="8"/>
        <end position="137"/>
    </location>
</feature>
<dbReference type="PANTHER" id="PTHR43071:SF1">
    <property type="entry name" value="2-AMINO-4-HYDROXY-6-HYDROXYMETHYLDIHYDROPTERIDINE PYROPHOSPHOKINASE"/>
    <property type="match status" value="1"/>
</dbReference>
<gene>
    <name evidence="14" type="primary">folK</name>
    <name evidence="14" type="ORF">GNY06_11465</name>
</gene>
<protein>
    <recommendedName>
        <fullName evidence="4">2-amino-4-hydroxy-6-hydroxymethyldihydropteridine pyrophosphokinase</fullName>
        <ecNumber evidence="3">2.7.6.3</ecNumber>
    </recommendedName>
    <alternativeName>
        <fullName evidence="11">6-hydroxymethyl-7,8-dihydropterin pyrophosphokinase</fullName>
    </alternativeName>
    <alternativeName>
        <fullName evidence="12">7,8-dihydro-6-hydroxymethylpterin-pyrophosphokinase</fullName>
    </alternativeName>
</protein>
<sequence>MSSNNVILLLGSNINFPEKNIDFAIELINNNLGAIIAKSSKIMTDPIEFVSKNIFCNIAVLISTQFSPIKVLNIVKKIEYGMGRTEDSFVKGCYQDRVIDIDIVCFGNIKFCSHKLTIPHDKHLTQREFSRELLDELNLIIKNKQ</sequence>
<dbReference type="RefSeq" id="WP_166520207.1">
    <property type="nucleotide sequence ID" value="NZ_JAAABJ010000637.1"/>
</dbReference>
<dbReference type="EC" id="2.7.6.3" evidence="3"/>
<dbReference type="NCBIfam" id="TIGR01498">
    <property type="entry name" value="folK"/>
    <property type="match status" value="1"/>
</dbReference>
<comment type="similarity">
    <text evidence="2">Belongs to the HPPK family.</text>
</comment>
<evidence type="ECO:0000313" key="15">
    <source>
        <dbReference type="Proteomes" id="UP000553459"/>
    </source>
</evidence>
<dbReference type="GO" id="GO:0003848">
    <property type="term" value="F:2-amino-4-hydroxy-6-hydroxymethyldihydropteridine diphosphokinase activity"/>
    <property type="evidence" value="ECO:0007669"/>
    <property type="project" value="UniProtKB-EC"/>
</dbReference>
<dbReference type="InterPro" id="IPR000550">
    <property type="entry name" value="Hppk"/>
</dbReference>
<evidence type="ECO:0000256" key="9">
    <source>
        <dbReference type="ARBA" id="ARBA00022909"/>
    </source>
</evidence>
<dbReference type="GO" id="GO:0005524">
    <property type="term" value="F:ATP binding"/>
    <property type="evidence" value="ECO:0007669"/>
    <property type="project" value="UniProtKB-KW"/>
</dbReference>